<gene>
    <name evidence="9" type="ORF">H9L42_15705</name>
</gene>
<sequence>MRKKIVTCAVTLTIMAGIFCFPAHGHTATESQGQAEQQKTAVPRPAAPTGVKSKALNSETIKLTWKKASGASGYEIYRYSFKKKTYRKIGTTSKTSFKSRGLRADTRYRYKIRTVIKQDGKAYYSRFSKTVKRKTQKSDGQKVVAKARKKIGASYRAGASGPKAFDCSGFVYWVYKTSDVDTKKKVARTSSAGLSQSLKKYKVGSSIKSLKKAKAGDILLFTNGGSYSHAGIYSGKGKLIHAANARKGVVSQSVRQLHNSGTRVAAIIRVVE</sequence>
<dbReference type="Gene3D" id="2.60.40.10">
    <property type="entry name" value="Immunoglobulins"/>
    <property type="match status" value="1"/>
</dbReference>
<dbReference type="Proteomes" id="UP000602647">
    <property type="component" value="Unassembled WGS sequence"/>
</dbReference>
<reference evidence="9" key="1">
    <citation type="submission" date="2020-08" db="EMBL/GenBank/DDBJ databases">
        <title>Genome public.</title>
        <authorList>
            <person name="Liu C."/>
            <person name="Sun Q."/>
        </authorList>
    </citation>
    <scope>NUCLEOTIDE SEQUENCE</scope>
    <source>
        <strain evidence="9">BX12</strain>
    </source>
</reference>
<dbReference type="GO" id="GO:0006508">
    <property type="term" value="P:proteolysis"/>
    <property type="evidence" value="ECO:0007669"/>
    <property type="project" value="UniProtKB-KW"/>
</dbReference>
<feature type="region of interest" description="Disordered" evidence="5">
    <location>
        <begin position="30"/>
        <end position="53"/>
    </location>
</feature>
<organism evidence="9 10">
    <name type="scientific">Zhenpiania hominis</name>
    <dbReference type="NCBI Taxonomy" id="2763644"/>
    <lineage>
        <taxon>Bacteria</taxon>
        <taxon>Bacillati</taxon>
        <taxon>Bacillota</taxon>
        <taxon>Clostridia</taxon>
        <taxon>Peptostreptococcales</taxon>
        <taxon>Anaerovoracaceae</taxon>
        <taxon>Zhenpiania</taxon>
    </lineage>
</organism>
<feature type="domain" description="Fibronectin type-III" evidence="7">
    <location>
        <begin position="47"/>
        <end position="138"/>
    </location>
</feature>
<dbReference type="PROSITE" id="PS51935">
    <property type="entry name" value="NLPC_P60"/>
    <property type="match status" value="1"/>
</dbReference>
<name>A0A923NLC3_9FIRM</name>
<dbReference type="Pfam" id="PF00877">
    <property type="entry name" value="NLPC_P60"/>
    <property type="match status" value="1"/>
</dbReference>
<dbReference type="PANTHER" id="PTHR47053:SF1">
    <property type="entry name" value="MUREIN DD-ENDOPEPTIDASE MEPH-RELATED"/>
    <property type="match status" value="1"/>
</dbReference>
<keyword evidence="6" id="KW-0732">Signal</keyword>
<dbReference type="Pfam" id="PF00041">
    <property type="entry name" value="fn3"/>
    <property type="match status" value="1"/>
</dbReference>
<dbReference type="InterPro" id="IPR013783">
    <property type="entry name" value="Ig-like_fold"/>
</dbReference>
<evidence type="ECO:0000259" key="8">
    <source>
        <dbReference type="PROSITE" id="PS51935"/>
    </source>
</evidence>
<dbReference type="InterPro" id="IPR003961">
    <property type="entry name" value="FN3_dom"/>
</dbReference>
<evidence type="ECO:0000313" key="10">
    <source>
        <dbReference type="Proteomes" id="UP000602647"/>
    </source>
</evidence>
<dbReference type="Gene3D" id="3.90.1720.10">
    <property type="entry name" value="endopeptidase domain like (from Nostoc punctiforme)"/>
    <property type="match status" value="1"/>
</dbReference>
<feature type="signal peptide" evidence="6">
    <location>
        <begin position="1"/>
        <end position="25"/>
    </location>
</feature>
<dbReference type="PROSITE" id="PS50853">
    <property type="entry name" value="FN3"/>
    <property type="match status" value="1"/>
</dbReference>
<dbReference type="SUPFAM" id="SSF49265">
    <property type="entry name" value="Fibronectin type III"/>
    <property type="match status" value="1"/>
</dbReference>
<dbReference type="InterPro" id="IPR038765">
    <property type="entry name" value="Papain-like_cys_pep_sf"/>
</dbReference>
<dbReference type="AlphaFoldDB" id="A0A923NLC3"/>
<dbReference type="PANTHER" id="PTHR47053">
    <property type="entry name" value="MUREIN DD-ENDOPEPTIDASE MEPH-RELATED"/>
    <property type="match status" value="1"/>
</dbReference>
<dbReference type="RefSeq" id="WP_187304353.1">
    <property type="nucleotide sequence ID" value="NZ_CBCTON010000040.1"/>
</dbReference>
<dbReference type="InterPro" id="IPR051202">
    <property type="entry name" value="Peptidase_C40"/>
</dbReference>
<feature type="domain" description="NlpC/P60" evidence="8">
    <location>
        <begin position="137"/>
        <end position="271"/>
    </location>
</feature>
<evidence type="ECO:0000256" key="1">
    <source>
        <dbReference type="ARBA" id="ARBA00007074"/>
    </source>
</evidence>
<evidence type="ECO:0000256" key="5">
    <source>
        <dbReference type="SAM" id="MobiDB-lite"/>
    </source>
</evidence>
<keyword evidence="2" id="KW-0645">Protease</keyword>
<comment type="similarity">
    <text evidence="1">Belongs to the peptidase C40 family.</text>
</comment>
<feature type="compositionally biased region" description="Polar residues" evidence="5">
    <location>
        <begin position="30"/>
        <end position="40"/>
    </location>
</feature>
<protein>
    <submittedName>
        <fullName evidence="9">C40 family peptidase</fullName>
    </submittedName>
</protein>
<dbReference type="CDD" id="cd00063">
    <property type="entry name" value="FN3"/>
    <property type="match status" value="1"/>
</dbReference>
<evidence type="ECO:0000256" key="2">
    <source>
        <dbReference type="ARBA" id="ARBA00022670"/>
    </source>
</evidence>
<keyword evidence="3" id="KW-0378">Hydrolase</keyword>
<accession>A0A923NLC3</accession>
<evidence type="ECO:0000256" key="6">
    <source>
        <dbReference type="SAM" id="SignalP"/>
    </source>
</evidence>
<feature type="chain" id="PRO_5037771106" evidence="6">
    <location>
        <begin position="26"/>
        <end position="272"/>
    </location>
</feature>
<evidence type="ECO:0000256" key="4">
    <source>
        <dbReference type="ARBA" id="ARBA00022807"/>
    </source>
</evidence>
<dbReference type="InterPro" id="IPR036116">
    <property type="entry name" value="FN3_sf"/>
</dbReference>
<evidence type="ECO:0000313" key="9">
    <source>
        <dbReference type="EMBL" id="MBC6681258.1"/>
    </source>
</evidence>
<comment type="caution">
    <text evidence="9">The sequence shown here is derived from an EMBL/GenBank/DDBJ whole genome shotgun (WGS) entry which is preliminary data.</text>
</comment>
<evidence type="ECO:0000259" key="7">
    <source>
        <dbReference type="PROSITE" id="PS50853"/>
    </source>
</evidence>
<keyword evidence="10" id="KW-1185">Reference proteome</keyword>
<dbReference type="GO" id="GO:0008234">
    <property type="term" value="F:cysteine-type peptidase activity"/>
    <property type="evidence" value="ECO:0007669"/>
    <property type="project" value="UniProtKB-KW"/>
</dbReference>
<dbReference type="SMART" id="SM00060">
    <property type="entry name" value="FN3"/>
    <property type="match status" value="1"/>
</dbReference>
<proteinExistence type="inferred from homology"/>
<keyword evidence="4" id="KW-0788">Thiol protease</keyword>
<dbReference type="SUPFAM" id="SSF54001">
    <property type="entry name" value="Cysteine proteinases"/>
    <property type="match status" value="1"/>
</dbReference>
<evidence type="ECO:0000256" key="3">
    <source>
        <dbReference type="ARBA" id="ARBA00022801"/>
    </source>
</evidence>
<dbReference type="InterPro" id="IPR000064">
    <property type="entry name" value="NLP_P60_dom"/>
</dbReference>
<dbReference type="EMBL" id="JACRYT010000030">
    <property type="protein sequence ID" value="MBC6681258.1"/>
    <property type="molecule type" value="Genomic_DNA"/>
</dbReference>